<dbReference type="PANTHER" id="PTHR23389">
    <property type="entry name" value="CHROMOSOME TRANSMISSION FIDELITY FACTOR 18"/>
    <property type="match status" value="1"/>
</dbReference>
<comment type="caution">
    <text evidence="4">The sequence shown here is derived from an EMBL/GenBank/DDBJ whole genome shotgun (WGS) entry which is preliminary data.</text>
</comment>
<evidence type="ECO:0000313" key="5">
    <source>
        <dbReference type="Proteomes" id="UP001054252"/>
    </source>
</evidence>
<evidence type="ECO:0000256" key="1">
    <source>
        <dbReference type="ARBA" id="ARBA00022705"/>
    </source>
</evidence>
<dbReference type="AlphaFoldDB" id="A0AAV5LT67"/>
<gene>
    <name evidence="4" type="ORF">SLEP1_g47440</name>
</gene>
<dbReference type="GO" id="GO:0005663">
    <property type="term" value="C:DNA replication factor C complex"/>
    <property type="evidence" value="ECO:0007669"/>
    <property type="project" value="InterPro"/>
</dbReference>
<evidence type="ECO:0000256" key="2">
    <source>
        <dbReference type="SAM" id="MobiDB-lite"/>
    </source>
</evidence>
<dbReference type="GO" id="GO:0005634">
    <property type="term" value="C:nucleus"/>
    <property type="evidence" value="ECO:0007669"/>
    <property type="project" value="TreeGrafter"/>
</dbReference>
<dbReference type="GO" id="GO:0005524">
    <property type="term" value="F:ATP binding"/>
    <property type="evidence" value="ECO:0007669"/>
    <property type="project" value="InterPro"/>
</dbReference>
<evidence type="ECO:0000259" key="3">
    <source>
        <dbReference type="Pfam" id="PF08519"/>
    </source>
</evidence>
<feature type="domain" description="DNA replication factor RFC1 C-terminal" evidence="3">
    <location>
        <begin position="2"/>
        <end position="102"/>
    </location>
</feature>
<dbReference type="GO" id="GO:0003677">
    <property type="term" value="F:DNA binding"/>
    <property type="evidence" value="ECO:0007669"/>
    <property type="project" value="TreeGrafter"/>
</dbReference>
<dbReference type="GO" id="GO:0003689">
    <property type="term" value="F:DNA clamp loader activity"/>
    <property type="evidence" value="ECO:0007669"/>
    <property type="project" value="InterPro"/>
</dbReference>
<dbReference type="GO" id="GO:0006260">
    <property type="term" value="P:DNA replication"/>
    <property type="evidence" value="ECO:0007669"/>
    <property type="project" value="UniProtKB-KW"/>
</dbReference>
<feature type="compositionally biased region" description="Acidic residues" evidence="2">
    <location>
        <begin position="135"/>
        <end position="159"/>
    </location>
</feature>
<dbReference type="EMBL" id="BPVZ01000136">
    <property type="protein sequence ID" value="GKV39712.1"/>
    <property type="molecule type" value="Genomic_DNA"/>
</dbReference>
<name>A0AAV5LT67_9ROSI</name>
<reference evidence="4 5" key="1">
    <citation type="journal article" date="2021" name="Commun. Biol.">
        <title>The genome of Shorea leprosula (Dipterocarpaceae) highlights the ecological relevance of drought in aseasonal tropical rainforests.</title>
        <authorList>
            <person name="Ng K.K.S."/>
            <person name="Kobayashi M.J."/>
            <person name="Fawcett J.A."/>
            <person name="Hatakeyama M."/>
            <person name="Paape T."/>
            <person name="Ng C.H."/>
            <person name="Ang C.C."/>
            <person name="Tnah L.H."/>
            <person name="Lee C.T."/>
            <person name="Nishiyama T."/>
            <person name="Sese J."/>
            <person name="O'Brien M.J."/>
            <person name="Copetti D."/>
            <person name="Mohd Noor M.I."/>
            <person name="Ong R.C."/>
            <person name="Putra M."/>
            <person name="Sireger I.Z."/>
            <person name="Indrioko S."/>
            <person name="Kosugi Y."/>
            <person name="Izuno A."/>
            <person name="Isagi Y."/>
            <person name="Lee S.L."/>
            <person name="Shimizu K.K."/>
        </authorList>
    </citation>
    <scope>NUCLEOTIDE SEQUENCE [LARGE SCALE GENOMIC DNA]</scope>
    <source>
        <strain evidence="4">214</strain>
    </source>
</reference>
<dbReference type="PANTHER" id="PTHR23389:SF6">
    <property type="entry name" value="REPLICATION FACTOR C SUBUNIT 1"/>
    <property type="match status" value="1"/>
</dbReference>
<organism evidence="4 5">
    <name type="scientific">Rubroshorea leprosula</name>
    <dbReference type="NCBI Taxonomy" id="152421"/>
    <lineage>
        <taxon>Eukaryota</taxon>
        <taxon>Viridiplantae</taxon>
        <taxon>Streptophyta</taxon>
        <taxon>Embryophyta</taxon>
        <taxon>Tracheophyta</taxon>
        <taxon>Spermatophyta</taxon>
        <taxon>Magnoliopsida</taxon>
        <taxon>eudicotyledons</taxon>
        <taxon>Gunneridae</taxon>
        <taxon>Pentapetalae</taxon>
        <taxon>rosids</taxon>
        <taxon>malvids</taxon>
        <taxon>Malvales</taxon>
        <taxon>Dipterocarpaceae</taxon>
        <taxon>Rubroshorea</taxon>
    </lineage>
</organism>
<dbReference type="Pfam" id="PF08519">
    <property type="entry name" value="RFC1"/>
    <property type="match status" value="1"/>
</dbReference>
<protein>
    <recommendedName>
        <fullName evidence="3">DNA replication factor RFC1 C-terminal domain-containing protein</fullName>
    </recommendedName>
</protein>
<evidence type="ECO:0000313" key="4">
    <source>
        <dbReference type="EMBL" id="GKV39712.1"/>
    </source>
</evidence>
<accession>A0AAV5LT67</accession>
<sequence length="166" mass="18258">MGKNFRLLEDLHVHLLASRESSSGRGTLRLEHLTLLMKRLTDPLRHLPKDEAVKQVVEFMNAYSISLEDFDTIVELSKFQGHPNPLEGIPPAVKAAMTKAYNEGSKSRMVRAADLITLPGMKKAPKKRIAAILEPSDDGVGEENGDELAANEENASDSEDVGKLLL</sequence>
<feature type="region of interest" description="Disordered" evidence="2">
    <location>
        <begin position="133"/>
        <end position="166"/>
    </location>
</feature>
<dbReference type="InterPro" id="IPR013725">
    <property type="entry name" value="DNA_replication_fac_RFC1_C"/>
</dbReference>
<dbReference type="Proteomes" id="UP001054252">
    <property type="component" value="Unassembled WGS sequence"/>
</dbReference>
<proteinExistence type="predicted"/>
<keyword evidence="1" id="KW-0235">DNA replication</keyword>
<keyword evidence="5" id="KW-1185">Reference proteome</keyword>